<feature type="domain" description="4'-phosphopantetheinyl transferase" evidence="6">
    <location>
        <begin position="26"/>
        <end position="125"/>
    </location>
</feature>
<dbReference type="GO" id="GO:0016740">
    <property type="term" value="F:transferase activity"/>
    <property type="evidence" value="ECO:0007669"/>
    <property type="project" value="UniProtKB-KW"/>
</dbReference>
<evidence type="ECO:0000313" key="7">
    <source>
        <dbReference type="EMBL" id="MCJ1978415.1"/>
    </source>
</evidence>
<keyword evidence="8" id="KW-1185">Reference proteome</keyword>
<dbReference type="EMBL" id="JAAEDA010000022">
    <property type="protein sequence ID" value="MCJ1978415.1"/>
    <property type="molecule type" value="Genomic_DNA"/>
</dbReference>
<organism evidence="7 8">
    <name type="scientific">Pseudolactococcus paracarnosus</name>
    <dbReference type="NCBI Taxonomy" id="2749962"/>
    <lineage>
        <taxon>Bacteria</taxon>
        <taxon>Bacillati</taxon>
        <taxon>Bacillota</taxon>
        <taxon>Bacilli</taxon>
        <taxon>Lactobacillales</taxon>
        <taxon>Streptococcaceae</taxon>
        <taxon>Pseudolactococcus</taxon>
    </lineage>
</organism>
<protein>
    <submittedName>
        <fullName evidence="7">4'-phosphopantetheinyl transferase superfamily protein</fullName>
    </submittedName>
</protein>
<evidence type="ECO:0000256" key="5">
    <source>
        <dbReference type="ARBA" id="ARBA00022842"/>
    </source>
</evidence>
<dbReference type="Proteomes" id="UP001522462">
    <property type="component" value="Unassembled WGS sequence"/>
</dbReference>
<name>A0ABT0APE9_9LACT</name>
<evidence type="ECO:0000256" key="1">
    <source>
        <dbReference type="ARBA" id="ARBA00001946"/>
    </source>
</evidence>
<dbReference type="InterPro" id="IPR004568">
    <property type="entry name" value="Ppantetheine-prot_Trfase_dom"/>
</dbReference>
<accession>A0ABT0APE9</accession>
<dbReference type="NCBIfam" id="TIGR00556">
    <property type="entry name" value="pantethn_trn"/>
    <property type="match status" value="1"/>
</dbReference>
<dbReference type="PANTHER" id="PTHR12215">
    <property type="entry name" value="PHOSPHOPANTETHEINE TRANSFERASE"/>
    <property type="match status" value="1"/>
</dbReference>
<dbReference type="PANTHER" id="PTHR12215:SF10">
    <property type="entry name" value="L-AMINOADIPATE-SEMIALDEHYDE DEHYDROGENASE-PHOSPHOPANTETHEINYL TRANSFERASE"/>
    <property type="match status" value="1"/>
</dbReference>
<evidence type="ECO:0000259" key="6">
    <source>
        <dbReference type="Pfam" id="PF01648"/>
    </source>
</evidence>
<gene>
    <name evidence="7" type="ORF">GYN19_10695</name>
</gene>
<keyword evidence="4" id="KW-0479">Metal-binding</keyword>
<dbReference type="InterPro" id="IPR037143">
    <property type="entry name" value="4-PPantetheinyl_Trfase_dom_sf"/>
</dbReference>
<reference evidence="7 8" key="1">
    <citation type="journal article" date="2022" name="Microbiol. Res.">
        <title>Comparative genome analysis, predicted lifestyle and antimicrobial strategies of Lactococcus carnosus and Lactococcus paracarnosus isolated from meat.</title>
        <authorList>
            <person name="Werum V."/>
            <person name="Ehrmann M."/>
            <person name="Vogel R."/>
            <person name="Hilgarth M."/>
        </authorList>
    </citation>
    <scope>NUCLEOTIDE SEQUENCE [LARGE SCALE GENOMIC DNA]</scope>
    <source>
        <strain evidence="7 8">TMW21897</strain>
    </source>
</reference>
<dbReference type="SUPFAM" id="SSF56214">
    <property type="entry name" value="4'-phosphopantetheinyl transferase"/>
    <property type="match status" value="2"/>
</dbReference>
<dbReference type="InterPro" id="IPR008278">
    <property type="entry name" value="4-PPantetheinyl_Trfase_dom"/>
</dbReference>
<sequence>MNGNTLFFNISHSGDWVVGTFSSFEIGIDIEEVKHLNIDIAENFFSAYEYRTLLSLENTKQLDYFYDIWTLKECYLKLLGTGLSAPLNSFYFNFDEKNIALINNDIDKKLYFKQYPFSKYKISVCSENNYFPEKIIEISIQDITF</sequence>
<proteinExistence type="inferred from homology"/>
<comment type="similarity">
    <text evidence="2">Belongs to the P-Pant transferase superfamily. Gsp/Sfp/HetI/AcpT family.</text>
</comment>
<evidence type="ECO:0000313" key="8">
    <source>
        <dbReference type="Proteomes" id="UP001522462"/>
    </source>
</evidence>
<keyword evidence="5" id="KW-0460">Magnesium</keyword>
<evidence type="ECO:0000256" key="2">
    <source>
        <dbReference type="ARBA" id="ARBA00010990"/>
    </source>
</evidence>
<comment type="caution">
    <text evidence="7">The sequence shown here is derived from an EMBL/GenBank/DDBJ whole genome shotgun (WGS) entry which is preliminary data.</text>
</comment>
<dbReference type="Gene3D" id="3.90.470.20">
    <property type="entry name" value="4'-phosphopantetheinyl transferase domain"/>
    <property type="match status" value="1"/>
</dbReference>
<keyword evidence="3 7" id="KW-0808">Transferase</keyword>
<dbReference type="RefSeq" id="WP_109834286.1">
    <property type="nucleotide sequence ID" value="NZ_CP017195.1"/>
</dbReference>
<evidence type="ECO:0000256" key="4">
    <source>
        <dbReference type="ARBA" id="ARBA00022723"/>
    </source>
</evidence>
<evidence type="ECO:0000256" key="3">
    <source>
        <dbReference type="ARBA" id="ARBA00022679"/>
    </source>
</evidence>
<comment type="cofactor">
    <cofactor evidence="1">
        <name>Mg(2+)</name>
        <dbReference type="ChEBI" id="CHEBI:18420"/>
    </cofactor>
</comment>
<dbReference type="Pfam" id="PF01648">
    <property type="entry name" value="ACPS"/>
    <property type="match status" value="1"/>
</dbReference>
<dbReference type="InterPro" id="IPR050559">
    <property type="entry name" value="P-Pant_transferase_sf"/>
</dbReference>